<keyword evidence="4 6" id="KW-0472">Membrane</keyword>
<evidence type="ECO:0000256" key="5">
    <source>
        <dbReference type="SAM" id="MobiDB-lite"/>
    </source>
</evidence>
<feature type="transmembrane region" description="Helical" evidence="6">
    <location>
        <begin position="374"/>
        <end position="392"/>
    </location>
</feature>
<dbReference type="OMA" id="CKDCTIG"/>
<dbReference type="PROSITE" id="PS50801">
    <property type="entry name" value="STAS"/>
    <property type="match status" value="1"/>
</dbReference>
<evidence type="ECO:0000256" key="1">
    <source>
        <dbReference type="ARBA" id="ARBA00004141"/>
    </source>
</evidence>
<feature type="transmembrane region" description="Helical" evidence="6">
    <location>
        <begin position="237"/>
        <end position="253"/>
    </location>
</feature>
<protein>
    <submittedName>
        <fullName evidence="8">Sodium-independent sulfate anion transporter</fullName>
    </submittedName>
</protein>
<dbReference type="CDD" id="cd07042">
    <property type="entry name" value="STAS_SulP_like_sulfate_transporter"/>
    <property type="match status" value="1"/>
</dbReference>
<sequence length="650" mass="71443">MRTTLIHSGSSASLSSLAPPSSTQIGGYGDRISGLPSIEQSGEYDFTPQPKEENTGWLKHKFRKSNLERVFPILIWGPKYTRQKAMADLIAGVTVGLTVLPQGLAYATVAGLPPIYGLYSSFVGPFVYILFGGTKAITIGPTAIQSILTNKYTFGKPPEYAVFLCAVTAVVTMIMGVFKMGFIANYISSPVISGFTSSVAITIVATQIKALLGIHFDREGFLPTVLGLADHIEEVKVPDALLSLGCCIFLLIMKFLTKITQTCGVTNKKFLKFFWFISTSRSAIVIFATTIYVGLNYPDQPFSIVGKIPPGIPAFKPPPVTIYDPADNRTHNFLDILQEEASALLRNGSYNDSEGKYLISAFAGSSRVDSNTEVLCIGISNAISCFFSSYSIGGSFSRTTVNSFSGVESPLGGLYTGIMVLLALQFLTPYFFFIPKASLAAVITCSVIFMVDPWIILPLWRSKRMDLVPFFLTFFVTLLLGLEFGIGIGLISSTLYLLYYSARPRVQILQGETSSGRGFCLIVLDRSLTFPSVDYSTYEISKASSRYANQRTPIVIDCHHIQFADFTAAEGIRDMVLRLNENGYKIIFYKMKPSILKILIGVMHNSGAKFIHCETERKLEQLIEGYSFGKSTSTIFTEDDLKNEHISMTT</sequence>
<evidence type="ECO:0000256" key="4">
    <source>
        <dbReference type="ARBA" id="ARBA00023136"/>
    </source>
</evidence>
<feature type="transmembrane region" description="Helical" evidence="6">
    <location>
        <begin position="439"/>
        <end position="460"/>
    </location>
</feature>
<dbReference type="Proteomes" id="UP000198287">
    <property type="component" value="Unassembled WGS sequence"/>
</dbReference>
<organism evidence="8 9">
    <name type="scientific">Folsomia candida</name>
    <name type="common">Springtail</name>
    <dbReference type="NCBI Taxonomy" id="158441"/>
    <lineage>
        <taxon>Eukaryota</taxon>
        <taxon>Metazoa</taxon>
        <taxon>Ecdysozoa</taxon>
        <taxon>Arthropoda</taxon>
        <taxon>Hexapoda</taxon>
        <taxon>Collembola</taxon>
        <taxon>Entomobryomorpha</taxon>
        <taxon>Isotomoidea</taxon>
        <taxon>Isotomidae</taxon>
        <taxon>Proisotominae</taxon>
        <taxon>Folsomia</taxon>
    </lineage>
</organism>
<dbReference type="InterPro" id="IPR002645">
    <property type="entry name" value="STAS_dom"/>
</dbReference>
<name>A0A226E340_FOLCA</name>
<gene>
    <name evidence="8" type="ORF">Fcan01_13166</name>
</gene>
<feature type="transmembrane region" description="Helical" evidence="6">
    <location>
        <begin position="412"/>
        <end position="432"/>
    </location>
</feature>
<feature type="domain" description="STAS" evidence="7">
    <location>
        <begin position="509"/>
        <end position="599"/>
    </location>
</feature>
<feature type="transmembrane region" description="Helical" evidence="6">
    <location>
        <begin position="273"/>
        <end position="295"/>
    </location>
</feature>
<evidence type="ECO:0000313" key="8">
    <source>
        <dbReference type="EMBL" id="OXA51331.1"/>
    </source>
</evidence>
<evidence type="ECO:0000259" key="7">
    <source>
        <dbReference type="PROSITE" id="PS50801"/>
    </source>
</evidence>
<evidence type="ECO:0000256" key="3">
    <source>
        <dbReference type="ARBA" id="ARBA00022989"/>
    </source>
</evidence>
<feature type="transmembrane region" description="Helical" evidence="6">
    <location>
        <begin position="85"/>
        <end position="106"/>
    </location>
</feature>
<feature type="compositionally biased region" description="Low complexity" evidence="5">
    <location>
        <begin position="10"/>
        <end position="22"/>
    </location>
</feature>
<comment type="caution">
    <text evidence="8">The sequence shown here is derived from an EMBL/GenBank/DDBJ whole genome shotgun (WGS) entry which is preliminary data.</text>
</comment>
<feature type="transmembrane region" description="Helical" evidence="6">
    <location>
        <begin position="472"/>
        <end position="499"/>
    </location>
</feature>
<keyword evidence="3 6" id="KW-1133">Transmembrane helix</keyword>
<comment type="subcellular location">
    <subcellularLocation>
        <location evidence="1">Membrane</location>
        <topology evidence="1">Multi-pass membrane protein</topology>
    </subcellularLocation>
</comment>
<accession>A0A226E340</accession>
<dbReference type="EMBL" id="LNIX01000007">
    <property type="protein sequence ID" value="OXA51331.1"/>
    <property type="molecule type" value="Genomic_DNA"/>
</dbReference>
<reference evidence="8 9" key="1">
    <citation type="submission" date="2015-12" db="EMBL/GenBank/DDBJ databases">
        <title>The genome of Folsomia candida.</title>
        <authorList>
            <person name="Faddeeva A."/>
            <person name="Derks M.F."/>
            <person name="Anvar Y."/>
            <person name="Smit S."/>
            <person name="Van Straalen N."/>
            <person name="Roelofs D."/>
        </authorList>
    </citation>
    <scope>NUCLEOTIDE SEQUENCE [LARGE SCALE GENOMIC DNA]</scope>
    <source>
        <strain evidence="8 9">VU population</strain>
        <tissue evidence="8">Whole body</tissue>
    </source>
</reference>
<dbReference type="PANTHER" id="PTHR11814">
    <property type="entry name" value="SULFATE TRANSPORTER"/>
    <property type="match status" value="1"/>
</dbReference>
<dbReference type="Gene3D" id="3.30.750.24">
    <property type="entry name" value="STAS domain"/>
    <property type="match status" value="1"/>
</dbReference>
<dbReference type="GO" id="GO:0055085">
    <property type="term" value="P:transmembrane transport"/>
    <property type="evidence" value="ECO:0007669"/>
    <property type="project" value="InterPro"/>
</dbReference>
<dbReference type="OrthoDB" id="288203at2759"/>
<evidence type="ECO:0000256" key="6">
    <source>
        <dbReference type="SAM" id="Phobius"/>
    </source>
</evidence>
<feature type="transmembrane region" description="Helical" evidence="6">
    <location>
        <begin position="160"/>
        <end position="183"/>
    </location>
</feature>
<dbReference type="SUPFAM" id="SSF52091">
    <property type="entry name" value="SpoIIaa-like"/>
    <property type="match status" value="1"/>
</dbReference>
<feature type="transmembrane region" description="Helical" evidence="6">
    <location>
        <begin position="195"/>
        <end position="216"/>
    </location>
</feature>
<dbReference type="InterPro" id="IPR036513">
    <property type="entry name" value="STAS_dom_sf"/>
</dbReference>
<evidence type="ECO:0000256" key="2">
    <source>
        <dbReference type="ARBA" id="ARBA00022692"/>
    </source>
</evidence>
<keyword evidence="9" id="KW-1185">Reference proteome</keyword>
<dbReference type="InterPro" id="IPR011547">
    <property type="entry name" value="SLC26A/SulP_dom"/>
</dbReference>
<feature type="transmembrane region" description="Helical" evidence="6">
    <location>
        <begin position="126"/>
        <end position="148"/>
    </location>
</feature>
<proteinExistence type="predicted"/>
<dbReference type="InterPro" id="IPR001902">
    <property type="entry name" value="SLC26A/SulP_fam"/>
</dbReference>
<keyword evidence="2 6" id="KW-0812">Transmembrane</keyword>
<dbReference type="GO" id="GO:0016020">
    <property type="term" value="C:membrane"/>
    <property type="evidence" value="ECO:0007669"/>
    <property type="project" value="UniProtKB-SubCell"/>
</dbReference>
<feature type="region of interest" description="Disordered" evidence="5">
    <location>
        <begin position="1"/>
        <end position="23"/>
    </location>
</feature>
<dbReference type="Pfam" id="PF00916">
    <property type="entry name" value="Sulfate_transp"/>
    <property type="match status" value="1"/>
</dbReference>
<evidence type="ECO:0000313" key="9">
    <source>
        <dbReference type="Proteomes" id="UP000198287"/>
    </source>
</evidence>
<dbReference type="AlphaFoldDB" id="A0A226E340"/>